<sequence>MPGILETDFLHVLADFSFPEKRIVINPNDGLDIGLMMTETVVEIVYGENPATYQEGQGYSVYGIVDQRNECRIGTVELSLKAVERIGRPKRVRLHLLPGGSYNRLLVAAE</sequence>
<dbReference type="PATRIC" id="fig|889378.3.peg.2395"/>
<dbReference type="Proteomes" id="UP000007383">
    <property type="component" value="Chromosome"/>
</dbReference>
<proteinExistence type="predicted"/>
<dbReference type="OrthoDB" id="371216at2"/>
<accession>H9ULQ7</accession>
<reference evidence="2" key="1">
    <citation type="journal article" date="2013" name="Stand. Genomic Sci.">
        <title>Complete genome sequence of the halophilic bacterium Spirochaeta africana type strain (Z-7692(T)) from the alkaline Lake Magadi in the East African Rift.</title>
        <authorList>
            <person name="Liolos K."/>
            <person name="Abt B."/>
            <person name="Scheuner C."/>
            <person name="Teshima H."/>
            <person name="Held B."/>
            <person name="Lapidus A."/>
            <person name="Nolan M."/>
            <person name="Lucas S."/>
            <person name="Deshpande S."/>
            <person name="Cheng J.F."/>
            <person name="Tapia R."/>
            <person name="Goodwin L.A."/>
            <person name="Pitluck S."/>
            <person name="Pagani I."/>
            <person name="Ivanova N."/>
            <person name="Mavromatis K."/>
            <person name="Mikhailova N."/>
            <person name="Huntemann M."/>
            <person name="Pati A."/>
            <person name="Chen A."/>
            <person name="Palaniappan K."/>
            <person name="Land M."/>
            <person name="Rohde M."/>
            <person name="Tindall B.J."/>
            <person name="Detter J.C."/>
            <person name="Goker M."/>
            <person name="Bristow J."/>
            <person name="Eisen J.A."/>
            <person name="Markowitz V."/>
            <person name="Hugenholtz P."/>
            <person name="Woyke T."/>
            <person name="Klenk H.P."/>
            <person name="Kyrpides N.C."/>
        </authorList>
    </citation>
    <scope>NUCLEOTIDE SEQUENCE</scope>
    <source>
        <strain evidence="2">ATCC 700263 / DSM 8902 / Z-7692</strain>
    </source>
</reference>
<name>H9ULQ7_SPIAZ</name>
<dbReference type="KEGG" id="sfc:Spiaf_2419"/>
<evidence type="ECO:0000313" key="2">
    <source>
        <dbReference type="Proteomes" id="UP000007383"/>
    </source>
</evidence>
<evidence type="ECO:0000313" key="1">
    <source>
        <dbReference type="EMBL" id="AFG38450.1"/>
    </source>
</evidence>
<protein>
    <submittedName>
        <fullName evidence="1">Uncharacterized protein</fullName>
    </submittedName>
</protein>
<dbReference type="AlphaFoldDB" id="H9ULQ7"/>
<organism evidence="1 2">
    <name type="scientific">Spirochaeta africana (strain ATCC 700263 / DSM 8902 / Z-7692)</name>
    <dbReference type="NCBI Taxonomy" id="889378"/>
    <lineage>
        <taxon>Bacteria</taxon>
        <taxon>Pseudomonadati</taxon>
        <taxon>Spirochaetota</taxon>
        <taxon>Spirochaetia</taxon>
        <taxon>Spirochaetales</taxon>
        <taxon>Spirochaetaceae</taxon>
        <taxon>Spirochaeta</taxon>
    </lineage>
</organism>
<dbReference type="EMBL" id="CP003282">
    <property type="protein sequence ID" value="AFG38450.1"/>
    <property type="molecule type" value="Genomic_DNA"/>
</dbReference>
<gene>
    <name evidence="1" type="ordered locus">Spiaf_2419</name>
</gene>
<dbReference type="RefSeq" id="WP_014456432.1">
    <property type="nucleotide sequence ID" value="NC_017098.1"/>
</dbReference>
<dbReference type="STRING" id="889378.Spiaf_2419"/>
<dbReference type="HOGENOM" id="CLU_2169496_0_0_12"/>
<keyword evidence="2" id="KW-1185">Reference proteome</keyword>